<comment type="subcellular location">
    <subcellularLocation>
        <location evidence="1">Secreted</location>
    </subcellularLocation>
</comment>
<accession>A0ABN8JB47</accession>
<proteinExistence type="inferred from homology"/>
<dbReference type="PANTHER" id="PTHR10009:SF11">
    <property type="entry name" value="RH54244P"/>
    <property type="match status" value="1"/>
</dbReference>
<feature type="signal peptide" evidence="5">
    <location>
        <begin position="1"/>
        <end position="18"/>
    </location>
</feature>
<name>A0ABN8JB47_9NEOP</name>
<protein>
    <recommendedName>
        <fullName evidence="8">Yellow-c</fullName>
    </recommendedName>
</protein>
<evidence type="ECO:0008006" key="8">
    <source>
        <dbReference type="Google" id="ProtNLM"/>
    </source>
</evidence>
<dbReference type="InterPro" id="IPR017996">
    <property type="entry name" value="MRJP/yellow-related"/>
</dbReference>
<dbReference type="Pfam" id="PF03022">
    <property type="entry name" value="MRJP"/>
    <property type="match status" value="1"/>
</dbReference>
<evidence type="ECO:0000313" key="7">
    <source>
        <dbReference type="Proteomes" id="UP000837857"/>
    </source>
</evidence>
<evidence type="ECO:0000256" key="5">
    <source>
        <dbReference type="SAM" id="SignalP"/>
    </source>
</evidence>
<evidence type="ECO:0000256" key="2">
    <source>
        <dbReference type="ARBA" id="ARBA00009127"/>
    </source>
</evidence>
<feature type="non-terminal residue" evidence="6">
    <location>
        <position position="408"/>
    </location>
</feature>
<keyword evidence="3" id="KW-0964">Secreted</keyword>
<dbReference type="InterPro" id="IPR011042">
    <property type="entry name" value="6-blade_b-propeller_TolB-like"/>
</dbReference>
<evidence type="ECO:0000256" key="1">
    <source>
        <dbReference type="ARBA" id="ARBA00004613"/>
    </source>
</evidence>
<reference evidence="6" key="1">
    <citation type="submission" date="2022-03" db="EMBL/GenBank/DDBJ databases">
        <authorList>
            <person name="Martin H S."/>
        </authorList>
    </citation>
    <scope>NUCLEOTIDE SEQUENCE</scope>
</reference>
<keyword evidence="7" id="KW-1185">Reference proteome</keyword>
<gene>
    <name evidence="6" type="ORF">IPOD504_LOCUS16740</name>
</gene>
<comment type="similarity">
    <text evidence="2">Belongs to the major royal jelly protein family.</text>
</comment>
<keyword evidence="4 5" id="KW-0732">Signal</keyword>
<evidence type="ECO:0000256" key="4">
    <source>
        <dbReference type="ARBA" id="ARBA00022729"/>
    </source>
</evidence>
<dbReference type="Proteomes" id="UP000837857">
    <property type="component" value="Chromosome 8"/>
</dbReference>
<evidence type="ECO:0000313" key="6">
    <source>
        <dbReference type="EMBL" id="CAH2075380.1"/>
    </source>
</evidence>
<feature type="chain" id="PRO_5046255123" description="Yellow-c" evidence="5">
    <location>
        <begin position="19"/>
        <end position="408"/>
    </location>
</feature>
<organism evidence="6 7">
    <name type="scientific">Iphiclides podalirius</name>
    <name type="common">scarce swallowtail</name>
    <dbReference type="NCBI Taxonomy" id="110791"/>
    <lineage>
        <taxon>Eukaryota</taxon>
        <taxon>Metazoa</taxon>
        <taxon>Ecdysozoa</taxon>
        <taxon>Arthropoda</taxon>
        <taxon>Hexapoda</taxon>
        <taxon>Insecta</taxon>
        <taxon>Pterygota</taxon>
        <taxon>Neoptera</taxon>
        <taxon>Endopterygota</taxon>
        <taxon>Lepidoptera</taxon>
        <taxon>Glossata</taxon>
        <taxon>Ditrysia</taxon>
        <taxon>Papilionoidea</taxon>
        <taxon>Papilionidae</taxon>
        <taxon>Papilioninae</taxon>
        <taxon>Iphiclides</taxon>
    </lineage>
</organism>
<dbReference type="PANTHER" id="PTHR10009">
    <property type="entry name" value="PROTEIN YELLOW-RELATED"/>
    <property type="match status" value="1"/>
</dbReference>
<dbReference type="EMBL" id="OW152820">
    <property type="protein sequence ID" value="CAH2075380.1"/>
    <property type="molecule type" value="Genomic_DNA"/>
</dbReference>
<sequence>MRAITVILALSALTICKAVTPKLHFAWKEVDYKWDSPEQRETAISAKLFIPANNLPVGVGRWNNKMFITVPRWRYGVASSLNYIDLDGPVDQPLKPYPSLKDNLVPDTATALPSNSSIISVFRVFIDPCDRLWVMDTGKSGIFGPSNQIVGPSLVIFDLKTDELLHRYFFKKSDTKENSFFGNVVVDVDKNTCDNAFAYVADLGRYAVVVYSLKQDDSWRVEHHYFHLDPFGGSFNISGLEFQWSDGVLGLALSEPRENGYRTMFFHALCSTKEFSVSTEVLRNYRQFDRFEVFKKFKLLGDRGLNTQSTSSFYDESKHVLFYTQIARDGLGCWNSQKPYTPENNPLLFSDPELFEFPVDLKLDEEHTMWFLTDRLPRFFYTSLDPNVVNFRLFSINTTEAIEGTTCQ</sequence>
<evidence type="ECO:0000256" key="3">
    <source>
        <dbReference type="ARBA" id="ARBA00022525"/>
    </source>
</evidence>
<dbReference type="Gene3D" id="2.120.10.30">
    <property type="entry name" value="TolB, C-terminal domain"/>
    <property type="match status" value="1"/>
</dbReference>